<accession>A0A8H5GB98</accession>
<evidence type="ECO:0000256" key="2">
    <source>
        <dbReference type="ARBA" id="ARBA00022723"/>
    </source>
</evidence>
<dbReference type="GO" id="GO:0008270">
    <property type="term" value="F:zinc ion binding"/>
    <property type="evidence" value="ECO:0007669"/>
    <property type="project" value="InterPro"/>
</dbReference>
<reference evidence="7 8" key="1">
    <citation type="journal article" date="2020" name="ISME J.">
        <title>Uncovering the hidden diversity of litter-decomposition mechanisms in mushroom-forming fungi.</title>
        <authorList>
            <person name="Floudas D."/>
            <person name="Bentzer J."/>
            <person name="Ahren D."/>
            <person name="Johansson T."/>
            <person name="Persson P."/>
            <person name="Tunlid A."/>
        </authorList>
    </citation>
    <scope>NUCLEOTIDE SEQUENCE [LARGE SCALE GENOMIC DNA]</scope>
    <source>
        <strain evidence="7 8">CBS 146.42</strain>
    </source>
</reference>
<dbReference type="PANTHER" id="PTHR31001:SF56">
    <property type="entry name" value="ZN(2)-C6 FUNGAL-TYPE DOMAIN-CONTAINING PROTEIN"/>
    <property type="match status" value="1"/>
</dbReference>
<proteinExistence type="predicted"/>
<feature type="compositionally biased region" description="Low complexity" evidence="5">
    <location>
        <begin position="689"/>
        <end position="715"/>
    </location>
</feature>
<dbReference type="Pfam" id="PF00172">
    <property type="entry name" value="Zn_clus"/>
    <property type="match status" value="1"/>
</dbReference>
<keyword evidence="8" id="KW-1185">Reference proteome</keyword>
<feature type="compositionally biased region" description="Low complexity" evidence="5">
    <location>
        <begin position="850"/>
        <end position="866"/>
    </location>
</feature>
<comment type="subcellular location">
    <subcellularLocation>
        <location evidence="1">Nucleus</location>
    </subcellularLocation>
</comment>
<dbReference type="OrthoDB" id="424974at2759"/>
<comment type="caution">
    <text evidence="7">The sequence shown here is derived from an EMBL/GenBank/DDBJ whole genome shotgun (WGS) entry which is preliminary data.</text>
</comment>
<evidence type="ECO:0000313" key="7">
    <source>
        <dbReference type="EMBL" id="KAF5361789.1"/>
    </source>
</evidence>
<dbReference type="Gene3D" id="4.10.240.10">
    <property type="entry name" value="Zn(2)-C6 fungal-type DNA-binding domain"/>
    <property type="match status" value="1"/>
</dbReference>
<keyword evidence="3" id="KW-0539">Nucleus</keyword>
<feature type="region of interest" description="Disordered" evidence="5">
    <location>
        <begin position="756"/>
        <end position="887"/>
    </location>
</feature>
<evidence type="ECO:0000256" key="5">
    <source>
        <dbReference type="SAM" id="MobiDB-lite"/>
    </source>
</evidence>
<name>A0A8H5GB98_9AGAR</name>
<dbReference type="InterPro" id="IPR007219">
    <property type="entry name" value="XnlR_reg_dom"/>
</dbReference>
<dbReference type="EMBL" id="JAACJO010000002">
    <property type="protein sequence ID" value="KAF5361789.1"/>
    <property type="molecule type" value="Genomic_DNA"/>
</dbReference>
<dbReference type="PROSITE" id="PS00463">
    <property type="entry name" value="ZN2_CY6_FUNGAL_1"/>
    <property type="match status" value="1"/>
</dbReference>
<feature type="coiled-coil region" evidence="4">
    <location>
        <begin position="58"/>
        <end position="85"/>
    </location>
</feature>
<dbReference type="Proteomes" id="UP000559027">
    <property type="component" value="Unassembled WGS sequence"/>
</dbReference>
<feature type="region of interest" description="Disordered" evidence="5">
    <location>
        <begin position="687"/>
        <end position="726"/>
    </location>
</feature>
<dbReference type="SMART" id="SM00066">
    <property type="entry name" value="GAL4"/>
    <property type="match status" value="1"/>
</dbReference>
<evidence type="ECO:0000313" key="8">
    <source>
        <dbReference type="Proteomes" id="UP000559027"/>
    </source>
</evidence>
<dbReference type="AlphaFoldDB" id="A0A8H5GB98"/>
<dbReference type="Pfam" id="PF04082">
    <property type="entry name" value="Fungal_trans"/>
    <property type="match status" value="1"/>
</dbReference>
<dbReference type="CDD" id="cd12148">
    <property type="entry name" value="fungal_TF_MHR"/>
    <property type="match status" value="1"/>
</dbReference>
<keyword evidence="4" id="KW-0175">Coiled coil</keyword>
<dbReference type="GO" id="GO:0000981">
    <property type="term" value="F:DNA-binding transcription factor activity, RNA polymerase II-specific"/>
    <property type="evidence" value="ECO:0007669"/>
    <property type="project" value="InterPro"/>
</dbReference>
<feature type="compositionally biased region" description="Polar residues" evidence="5">
    <location>
        <begin position="756"/>
        <end position="775"/>
    </location>
</feature>
<dbReference type="SUPFAM" id="SSF57701">
    <property type="entry name" value="Zn2/Cys6 DNA-binding domain"/>
    <property type="match status" value="1"/>
</dbReference>
<organism evidence="7 8">
    <name type="scientific">Leucocoprinus leucothites</name>
    <dbReference type="NCBI Taxonomy" id="201217"/>
    <lineage>
        <taxon>Eukaryota</taxon>
        <taxon>Fungi</taxon>
        <taxon>Dikarya</taxon>
        <taxon>Basidiomycota</taxon>
        <taxon>Agaricomycotina</taxon>
        <taxon>Agaricomycetes</taxon>
        <taxon>Agaricomycetidae</taxon>
        <taxon>Agaricales</taxon>
        <taxon>Agaricineae</taxon>
        <taxon>Agaricaceae</taxon>
        <taxon>Leucocoprinus</taxon>
    </lineage>
</organism>
<dbReference type="PANTHER" id="PTHR31001">
    <property type="entry name" value="UNCHARACTERIZED TRANSCRIPTIONAL REGULATORY PROTEIN"/>
    <property type="match status" value="1"/>
</dbReference>
<dbReference type="SMART" id="SM00906">
    <property type="entry name" value="Fungal_trans"/>
    <property type="match status" value="1"/>
</dbReference>
<dbReference type="GO" id="GO:0005634">
    <property type="term" value="C:nucleus"/>
    <property type="evidence" value="ECO:0007669"/>
    <property type="project" value="UniProtKB-SubCell"/>
</dbReference>
<feature type="domain" description="Zn(2)-C6 fungal-type" evidence="6">
    <location>
        <begin position="18"/>
        <end position="47"/>
    </location>
</feature>
<dbReference type="GO" id="GO:0006351">
    <property type="term" value="P:DNA-templated transcription"/>
    <property type="evidence" value="ECO:0007669"/>
    <property type="project" value="InterPro"/>
</dbReference>
<gene>
    <name evidence="7" type="ORF">D9756_002533</name>
</gene>
<evidence type="ECO:0000259" key="6">
    <source>
        <dbReference type="PROSITE" id="PS50048"/>
    </source>
</evidence>
<sequence>MVVAEKLDPGASRKVGLSCAECRRSKLKCDRVFPCQSCVRRGCASICPDGILPATKGNKVLMAHAQELSKQVKQLTSRVRELEELLEMRAPHLLKMKVEKHEPIESLGDQLERESSLELDHYRDATPISQIDATEHHTGDETEVKGVTEALGSLAIGQDGQMRYRGVTAGAEVGDPSTTRYNNPPQQIPGQYLQDLLPSTYDESKYRLKDLDFPQEIMELAMAFPFGLRESSHQKICFQNFIPSRERALHLFDTYYEYTAWMYNPFPRNLFIRTFMDPIYGTTGIPSLDTIHSHKLAVFFTVLANGALYDESSGESIHWLAARYNHLARAAISLDPMLADATVATCEALFMLIRFLFNSDRSANEERWLITGLAARVAQMIGLQRDSGGWNLPEDEIQRRRSIFWCIWTWDTYTAIVNGRPGCLTIDHTDCKLPDDIYAYKNSRGEIEPGYQNWRTQYCITCLTASANHVFAIKTPPYSALLDLDRRLRSIIPPEHLWTPGNPKNPHGWPDNAKLACEQACARFMKESNLLYIHRSYFAQAIRQNPVDPFKHKYAPSVYAVITSSRTICQHIHGLYAKHRRIVRQGWYFWTAVYSSCIVLSAVVVECPGFSLATECYMDLREALALYEEGSRPCRSESSLKHMQDLVERAEQSLEAYRRGHGGVCRQPADPSEPDALDVLGGRKSLIVPKSNHSSPGSNGSNSNTDPTSPQRAQPIPAPAPMPPRAGAVEMLNQYYQEANPDHKRHELYEYAPPQNFSLTLSNHPQGLPHQSPSGHKSLYPAYSMGSSNKDLFSPSAGIPHATMLSPTPGEGYPTTPSDSVYSPQFDAPHVYPTSPGGFIPAGQGPHLWQQQQQQQHQQHQQQQQHVPGPTGHQYQHHHYQPQSPHSMGGNDLVMGYNAAANGHPQFQPMQPVHHHQHNSHSGDVDMAQIDIWSSFAQDFRP</sequence>
<dbReference type="CDD" id="cd00067">
    <property type="entry name" value="GAL4"/>
    <property type="match status" value="1"/>
</dbReference>
<evidence type="ECO:0000256" key="4">
    <source>
        <dbReference type="SAM" id="Coils"/>
    </source>
</evidence>
<keyword evidence="2" id="KW-0479">Metal-binding</keyword>
<dbReference type="InterPro" id="IPR036864">
    <property type="entry name" value="Zn2-C6_fun-type_DNA-bd_sf"/>
</dbReference>
<protein>
    <recommendedName>
        <fullName evidence="6">Zn(2)-C6 fungal-type domain-containing protein</fullName>
    </recommendedName>
</protein>
<dbReference type="InterPro" id="IPR050613">
    <property type="entry name" value="Sec_Metabolite_Reg"/>
</dbReference>
<dbReference type="InterPro" id="IPR001138">
    <property type="entry name" value="Zn2Cys6_DnaBD"/>
</dbReference>
<evidence type="ECO:0000256" key="1">
    <source>
        <dbReference type="ARBA" id="ARBA00004123"/>
    </source>
</evidence>
<dbReference type="PROSITE" id="PS50048">
    <property type="entry name" value="ZN2_CY6_FUNGAL_2"/>
    <property type="match status" value="1"/>
</dbReference>
<feature type="region of interest" description="Disordered" evidence="5">
    <location>
        <begin position="659"/>
        <end position="678"/>
    </location>
</feature>
<dbReference type="GO" id="GO:0003677">
    <property type="term" value="F:DNA binding"/>
    <property type="evidence" value="ECO:0007669"/>
    <property type="project" value="InterPro"/>
</dbReference>
<evidence type="ECO:0000256" key="3">
    <source>
        <dbReference type="ARBA" id="ARBA00023242"/>
    </source>
</evidence>